<feature type="compositionally biased region" description="Basic residues" evidence="1">
    <location>
        <begin position="68"/>
        <end position="88"/>
    </location>
</feature>
<dbReference type="AlphaFoldDB" id="A0A843U4D0"/>
<evidence type="ECO:0000313" key="3">
    <source>
        <dbReference type="Proteomes" id="UP000652761"/>
    </source>
</evidence>
<feature type="compositionally biased region" description="Basic and acidic residues" evidence="1">
    <location>
        <begin position="155"/>
        <end position="165"/>
    </location>
</feature>
<feature type="region of interest" description="Disordered" evidence="1">
    <location>
        <begin position="68"/>
        <end position="198"/>
    </location>
</feature>
<gene>
    <name evidence="2" type="ORF">Taro_009283</name>
</gene>
<dbReference type="Proteomes" id="UP000652761">
    <property type="component" value="Unassembled WGS sequence"/>
</dbReference>
<protein>
    <submittedName>
        <fullName evidence="2">Uncharacterized protein</fullName>
    </submittedName>
</protein>
<dbReference type="EMBL" id="NMUH01000321">
    <property type="protein sequence ID" value="MQL76897.1"/>
    <property type="molecule type" value="Genomic_DNA"/>
</dbReference>
<reference evidence="2" key="1">
    <citation type="submission" date="2017-07" db="EMBL/GenBank/DDBJ databases">
        <title>Taro Niue Genome Assembly and Annotation.</title>
        <authorList>
            <person name="Atibalentja N."/>
            <person name="Keating K."/>
            <person name="Fields C.J."/>
        </authorList>
    </citation>
    <scope>NUCLEOTIDE SEQUENCE</scope>
    <source>
        <strain evidence="2">Niue_2</strain>
        <tissue evidence="2">Leaf</tissue>
    </source>
</reference>
<sequence>MLVAWYEEWVAREAAYEGKIGALGQDLEARDRGLGFFSSPSSPHPSLPLFLLAREVVSAVNLSAMGRYRSRSRSHSPRRLSRSPPRRKHYDDPRDRFRGGRGFRDRRASAPSGLLIRNLPLDASGRYMGGRRGSPPRSPRPRYRSYSRSPSPPVHDPRHRDRGGEDDYYPSQRSTSASPHDERNYRSHHRSPSPVPPVRVVSVTVASRHPLKSEKPSSLRPERDLKEFDIGVMFLEHDVQELACPLLLFCFSRDCW</sequence>
<feature type="compositionally biased region" description="Basic and acidic residues" evidence="1">
    <location>
        <begin position="89"/>
        <end position="108"/>
    </location>
</feature>
<evidence type="ECO:0000256" key="1">
    <source>
        <dbReference type="SAM" id="MobiDB-lite"/>
    </source>
</evidence>
<keyword evidence="3" id="KW-1185">Reference proteome</keyword>
<name>A0A843U4D0_COLES</name>
<organism evidence="2 3">
    <name type="scientific">Colocasia esculenta</name>
    <name type="common">Wild taro</name>
    <name type="synonym">Arum esculentum</name>
    <dbReference type="NCBI Taxonomy" id="4460"/>
    <lineage>
        <taxon>Eukaryota</taxon>
        <taxon>Viridiplantae</taxon>
        <taxon>Streptophyta</taxon>
        <taxon>Embryophyta</taxon>
        <taxon>Tracheophyta</taxon>
        <taxon>Spermatophyta</taxon>
        <taxon>Magnoliopsida</taxon>
        <taxon>Liliopsida</taxon>
        <taxon>Araceae</taxon>
        <taxon>Aroideae</taxon>
        <taxon>Colocasieae</taxon>
        <taxon>Colocasia</taxon>
    </lineage>
</organism>
<accession>A0A843U4D0</accession>
<proteinExistence type="predicted"/>
<comment type="caution">
    <text evidence="2">The sequence shown here is derived from an EMBL/GenBank/DDBJ whole genome shotgun (WGS) entry which is preliminary data.</text>
</comment>
<evidence type="ECO:0000313" key="2">
    <source>
        <dbReference type="EMBL" id="MQL76897.1"/>
    </source>
</evidence>